<evidence type="ECO:0000313" key="2">
    <source>
        <dbReference type="EMBL" id="MBD8526817.1"/>
    </source>
</evidence>
<dbReference type="InterPro" id="IPR037883">
    <property type="entry name" value="Knr4/Smi1-like_sf"/>
</dbReference>
<gene>
    <name evidence="2" type="ORF">IFO71_13830</name>
</gene>
<protein>
    <submittedName>
        <fullName evidence="2">SMI1/KNR4 family protein</fullName>
    </submittedName>
</protein>
<comment type="caution">
    <text evidence="2">The sequence shown here is derived from an EMBL/GenBank/DDBJ whole genome shotgun (WGS) entry which is preliminary data.</text>
</comment>
<dbReference type="AlphaFoldDB" id="A0AAW3ZP03"/>
<dbReference type="EMBL" id="JACYTR010000032">
    <property type="protein sequence ID" value="MBD8526817.1"/>
    <property type="molecule type" value="Genomic_DNA"/>
</dbReference>
<dbReference type="SMART" id="SM00860">
    <property type="entry name" value="SMI1_KNR4"/>
    <property type="match status" value="1"/>
</dbReference>
<dbReference type="InterPro" id="IPR018958">
    <property type="entry name" value="Knr4/Smi1-like_dom"/>
</dbReference>
<dbReference type="Gene3D" id="3.40.1580.10">
    <property type="entry name" value="SMI1/KNR4-like"/>
    <property type="match status" value="1"/>
</dbReference>
<sequence>MIRIKQATCEADKERLWEYHWPRVAASEVALIEVERHLGFELDPGYRNFLAVADGWPSFFQGVNLFGTPELLGGPAMLAANEILDAAEPYLEVQCGIGRPSAFPIAASARDKDVFFMQLQGSALQPPLVWWAGEEVDRFASFSDFFASMVEYNKLELKALSR</sequence>
<feature type="domain" description="Knr4/Smi1-like" evidence="1">
    <location>
        <begin position="25"/>
        <end position="148"/>
    </location>
</feature>
<organism evidence="2 3">
    <name type="scientific">Pseudomarimonas arenosa</name>
    <dbReference type="NCBI Taxonomy" id="2774145"/>
    <lineage>
        <taxon>Bacteria</taxon>
        <taxon>Pseudomonadati</taxon>
        <taxon>Pseudomonadota</taxon>
        <taxon>Gammaproteobacteria</taxon>
        <taxon>Lysobacterales</taxon>
        <taxon>Lysobacteraceae</taxon>
        <taxon>Pseudomarimonas</taxon>
    </lineage>
</organism>
<dbReference type="RefSeq" id="WP_192030239.1">
    <property type="nucleotide sequence ID" value="NZ_JACYTR010000032.1"/>
</dbReference>
<evidence type="ECO:0000313" key="3">
    <source>
        <dbReference type="Proteomes" id="UP000613768"/>
    </source>
</evidence>
<reference evidence="2 3" key="1">
    <citation type="submission" date="2020-09" db="EMBL/GenBank/DDBJ databases">
        <title>Pseudoxanthomonas sp. CAU 1598 isolated from sand of Yaerae Beach.</title>
        <authorList>
            <person name="Kim W."/>
        </authorList>
    </citation>
    <scope>NUCLEOTIDE SEQUENCE [LARGE SCALE GENOMIC DNA]</scope>
    <source>
        <strain evidence="2 3">CAU 1598</strain>
    </source>
</reference>
<evidence type="ECO:0000259" key="1">
    <source>
        <dbReference type="SMART" id="SM00860"/>
    </source>
</evidence>
<keyword evidence="3" id="KW-1185">Reference proteome</keyword>
<proteinExistence type="predicted"/>
<accession>A0AAW3ZP03</accession>
<dbReference type="Proteomes" id="UP000613768">
    <property type="component" value="Unassembled WGS sequence"/>
</dbReference>
<name>A0AAW3ZP03_9GAMM</name>
<dbReference type="Pfam" id="PF09346">
    <property type="entry name" value="SMI1_KNR4"/>
    <property type="match status" value="1"/>
</dbReference>
<dbReference type="SUPFAM" id="SSF160631">
    <property type="entry name" value="SMI1/KNR4-like"/>
    <property type="match status" value="1"/>
</dbReference>